<organism evidence="2 3">
    <name type="scientific">Vibrio vulnificus (strain YJ016)</name>
    <dbReference type="NCBI Taxonomy" id="196600"/>
    <lineage>
        <taxon>Bacteria</taxon>
        <taxon>Pseudomonadati</taxon>
        <taxon>Pseudomonadota</taxon>
        <taxon>Gammaproteobacteria</taxon>
        <taxon>Vibrionales</taxon>
        <taxon>Vibrionaceae</taxon>
        <taxon>Vibrio</taxon>
    </lineage>
</organism>
<evidence type="ECO:0000313" key="2">
    <source>
        <dbReference type="EMBL" id="BAC96702.1"/>
    </source>
</evidence>
<accession>Q7MEJ4</accession>
<gene>
    <name evidence="2" type="ordered locus">VVA0676</name>
</gene>
<dbReference type="KEGG" id="vvy:VVA0676"/>
<dbReference type="HOGENOM" id="CLU_144151_0_0_6"/>
<sequence length="120" mass="13558">MYMKIFLILLISVTAGYASADHIHSFLFGLYISSLAVGSCYWFAFRSSRFPQLAVFLLLCGMLSKLAVTVIGVFWGLSQDLIGSPFIFSLSYLFFSIVVTYLWFSYRQKKTKAPGQRLPA</sequence>
<evidence type="ECO:0000313" key="3">
    <source>
        <dbReference type="Proteomes" id="UP000002675"/>
    </source>
</evidence>
<protein>
    <recommendedName>
        <fullName evidence="4">NADH:ubiquinone oxidoreductase</fullName>
    </recommendedName>
</protein>
<proteinExistence type="predicted"/>
<evidence type="ECO:0008006" key="4">
    <source>
        <dbReference type="Google" id="ProtNLM"/>
    </source>
</evidence>
<dbReference type="EMBL" id="BA000038">
    <property type="protein sequence ID" value="BAC96702.1"/>
    <property type="molecule type" value="Genomic_DNA"/>
</dbReference>
<evidence type="ECO:0000256" key="1">
    <source>
        <dbReference type="SAM" id="Phobius"/>
    </source>
</evidence>
<dbReference type="Proteomes" id="UP000002675">
    <property type="component" value="Chromosome II"/>
</dbReference>
<keyword evidence="1" id="KW-0812">Transmembrane</keyword>
<keyword evidence="1" id="KW-0472">Membrane</keyword>
<dbReference type="AlphaFoldDB" id="Q7MEJ4"/>
<feature type="transmembrane region" description="Helical" evidence="1">
    <location>
        <begin position="81"/>
        <end position="104"/>
    </location>
</feature>
<reference evidence="2 3" key="1">
    <citation type="journal article" date="2003" name="Genome Res.">
        <title>Comparative genome analysis of Vibrio vulnificus, a marine pathogen.</title>
        <authorList>
            <person name="Chen C.Y."/>
            <person name="Wu K.M."/>
            <person name="Chang Y.C."/>
            <person name="Chang C.H."/>
            <person name="Tsai H.C."/>
            <person name="Liao T.L."/>
            <person name="Liu Y.M."/>
            <person name="Chen H.J."/>
            <person name="Shen A.B."/>
            <person name="Li J.C."/>
            <person name="Su T.L."/>
            <person name="Shao C.P."/>
            <person name="Lee C.T."/>
            <person name="Hor L.I."/>
            <person name="Tsai S.F."/>
        </authorList>
    </citation>
    <scope>NUCLEOTIDE SEQUENCE [LARGE SCALE GENOMIC DNA]</scope>
    <source>
        <strain evidence="2 3">YJ016</strain>
    </source>
</reference>
<feature type="transmembrane region" description="Helical" evidence="1">
    <location>
        <begin position="30"/>
        <end position="46"/>
    </location>
</feature>
<dbReference type="eggNOG" id="ENOG5031N5F">
    <property type="taxonomic scope" value="Bacteria"/>
</dbReference>
<feature type="transmembrane region" description="Helical" evidence="1">
    <location>
        <begin position="53"/>
        <end position="75"/>
    </location>
</feature>
<dbReference type="STRING" id="672.VV93_v1c36770"/>
<name>Q7MEJ4_VIBVY</name>
<keyword evidence="1" id="KW-1133">Transmembrane helix</keyword>